<sequence length="475" mass="54328">MKAAILAPGFLRCPTEVHCMIFQSLSPKDFYGLFWTCKILNRIAEPFMYSEIQLNWRKHSRPPRIISLIKNVLSRPDLALCVTGLTLGRTGGESMRSVAAIRDIRLTVDEADLEQLIEVIKTFKIDYRDSWISELRNRNMDAFVAILLCKLPNLIYFQLNPNFMHGNEIFGLVLRSTVSQDGNCGIASSQRLQHVTFKRTTIGRFRGGTLNPEDIFSFFSLPNIVCLSAAIEPAADYGWRLSSQPVASTVTVLDLDLVNAGVLYQILSVTTRLKVLRWRWHHYENSETTIRYDVIMGALSFVRNTLSDLTISAENEVVNAYSSRIQCAGSLGALVNFDLLRRFEINLEFLLGSVSSPGHGLRYLPRSGRTLQFERIVPKNIEVLTLTDDKELEWRNRVHYHVVVTAIQSWLAAWETSTPHLQSIRLLLTYDYQEFDSTPTRDVYKLDRTMRLDLDRLSAKAGVEIEVRRIYRTNL</sequence>
<reference evidence="1 2" key="1">
    <citation type="journal article" date="2020" name="Genome Biol. Evol.">
        <title>Comparative genomics of Sclerotiniaceae.</title>
        <authorList>
            <person name="Valero Jimenez C.A."/>
            <person name="Steentjes M."/>
            <person name="Scholten O.E."/>
            <person name="Van Kan J.A.L."/>
        </authorList>
    </citation>
    <scope>NUCLEOTIDE SEQUENCE [LARGE SCALE GENOMIC DNA]</scope>
    <source>
        <strain evidence="1 2">MUCL 94</strain>
    </source>
</reference>
<dbReference type="GeneID" id="62148381"/>
<dbReference type="RefSeq" id="XP_038733661.1">
    <property type="nucleotide sequence ID" value="XM_038875304.1"/>
</dbReference>
<evidence type="ECO:0000313" key="2">
    <source>
        <dbReference type="Proteomes" id="UP000710849"/>
    </source>
</evidence>
<comment type="caution">
    <text evidence="1">The sequence shown here is derived from an EMBL/GenBank/DDBJ whole genome shotgun (WGS) entry which is preliminary data.</text>
</comment>
<protein>
    <recommendedName>
        <fullName evidence="3">F-box domain-containing protein</fullName>
    </recommendedName>
</protein>
<proteinExistence type="predicted"/>
<dbReference type="EMBL" id="RCSW01000008">
    <property type="protein sequence ID" value="KAF7945754.1"/>
    <property type="molecule type" value="Genomic_DNA"/>
</dbReference>
<name>A0A9P5LVJ2_9HELO</name>
<accession>A0A9P5LVJ2</accession>
<organism evidence="1 2">
    <name type="scientific">Botrytis byssoidea</name>
    <dbReference type="NCBI Taxonomy" id="139641"/>
    <lineage>
        <taxon>Eukaryota</taxon>
        <taxon>Fungi</taxon>
        <taxon>Dikarya</taxon>
        <taxon>Ascomycota</taxon>
        <taxon>Pezizomycotina</taxon>
        <taxon>Leotiomycetes</taxon>
        <taxon>Helotiales</taxon>
        <taxon>Sclerotiniaceae</taxon>
        <taxon>Botrytis</taxon>
    </lineage>
</organism>
<dbReference type="AlphaFoldDB" id="A0A9P5LVJ2"/>
<keyword evidence="2" id="KW-1185">Reference proteome</keyword>
<evidence type="ECO:0000313" key="1">
    <source>
        <dbReference type="EMBL" id="KAF7945754.1"/>
    </source>
</evidence>
<dbReference type="Proteomes" id="UP000710849">
    <property type="component" value="Unassembled WGS sequence"/>
</dbReference>
<evidence type="ECO:0008006" key="3">
    <source>
        <dbReference type="Google" id="ProtNLM"/>
    </source>
</evidence>
<gene>
    <name evidence="1" type="ORF">EAE97_004792</name>
</gene>